<protein>
    <submittedName>
        <fullName evidence="1">Uncharacterized protein</fullName>
    </submittedName>
</protein>
<reference evidence="1 2" key="1">
    <citation type="submission" date="2019-12" db="EMBL/GenBank/DDBJ databases">
        <authorList>
            <person name="Li M."/>
        </authorList>
    </citation>
    <scope>NUCLEOTIDE SEQUENCE [LARGE SCALE GENOMIC DNA]</scope>
    <source>
        <strain evidence="1 2">GBMRC 2024</strain>
    </source>
</reference>
<dbReference type="EMBL" id="WUMU01000012">
    <property type="protein sequence ID" value="MXN18361.1"/>
    <property type="molecule type" value="Genomic_DNA"/>
</dbReference>
<evidence type="ECO:0000313" key="1">
    <source>
        <dbReference type="EMBL" id="MXN18361.1"/>
    </source>
</evidence>
<comment type="caution">
    <text evidence="1">The sequence shown here is derived from an EMBL/GenBank/DDBJ whole genome shotgun (WGS) entry which is preliminary data.</text>
</comment>
<dbReference type="AlphaFoldDB" id="A0A6L7G2Z3"/>
<proteinExistence type="predicted"/>
<dbReference type="RefSeq" id="WP_160894495.1">
    <property type="nucleotide sequence ID" value="NZ_WUMU01000012.1"/>
</dbReference>
<accession>A0A6L7G2Z3</accession>
<organism evidence="1 2">
    <name type="scientific">Pseudooceanicola albus</name>
    <dbReference type="NCBI Taxonomy" id="2692189"/>
    <lineage>
        <taxon>Bacteria</taxon>
        <taxon>Pseudomonadati</taxon>
        <taxon>Pseudomonadota</taxon>
        <taxon>Alphaproteobacteria</taxon>
        <taxon>Rhodobacterales</taxon>
        <taxon>Paracoccaceae</taxon>
        <taxon>Pseudooceanicola</taxon>
    </lineage>
</organism>
<evidence type="ECO:0000313" key="2">
    <source>
        <dbReference type="Proteomes" id="UP000477911"/>
    </source>
</evidence>
<dbReference type="Proteomes" id="UP000477911">
    <property type="component" value="Unassembled WGS sequence"/>
</dbReference>
<keyword evidence="2" id="KW-1185">Reference proteome</keyword>
<gene>
    <name evidence="1" type="ORF">GR170_10975</name>
</gene>
<sequence>MILLHASHTHLYPGARGRIDGTGDGAAMVHFADGAQAPAQLGPDTLHVAAHRTLAGTVIAAQRWRIRREGAGFRVLGHQLPV</sequence>
<name>A0A6L7G2Z3_9RHOB</name>